<evidence type="ECO:0000313" key="3">
    <source>
        <dbReference type="EMBL" id="KZO98415.1"/>
    </source>
</evidence>
<dbReference type="SUPFAM" id="SSF75304">
    <property type="entry name" value="Amidase signature (AS) enzymes"/>
    <property type="match status" value="1"/>
</dbReference>
<feature type="domain" description="Amidase" evidence="2">
    <location>
        <begin position="92"/>
        <end position="513"/>
    </location>
</feature>
<evidence type="ECO:0000313" key="4">
    <source>
        <dbReference type="Proteomes" id="UP000076738"/>
    </source>
</evidence>
<reference evidence="3 4" key="1">
    <citation type="journal article" date="2016" name="Mol. Biol. Evol.">
        <title>Comparative Genomics of Early-Diverging Mushroom-Forming Fungi Provides Insights into the Origins of Lignocellulose Decay Capabilities.</title>
        <authorList>
            <person name="Nagy L.G."/>
            <person name="Riley R."/>
            <person name="Tritt A."/>
            <person name="Adam C."/>
            <person name="Daum C."/>
            <person name="Floudas D."/>
            <person name="Sun H."/>
            <person name="Yadav J.S."/>
            <person name="Pangilinan J."/>
            <person name="Larsson K.H."/>
            <person name="Matsuura K."/>
            <person name="Barry K."/>
            <person name="Labutti K."/>
            <person name="Kuo R."/>
            <person name="Ohm R.A."/>
            <person name="Bhattacharya S.S."/>
            <person name="Shirouzu T."/>
            <person name="Yoshinaga Y."/>
            <person name="Martin F.M."/>
            <person name="Grigoriev I.V."/>
            <person name="Hibbett D.S."/>
        </authorList>
    </citation>
    <scope>NUCLEOTIDE SEQUENCE [LARGE SCALE GENOMIC DNA]</scope>
    <source>
        <strain evidence="3 4">TUFC12733</strain>
    </source>
</reference>
<dbReference type="EMBL" id="KV417276">
    <property type="protein sequence ID" value="KZO98415.1"/>
    <property type="molecule type" value="Genomic_DNA"/>
</dbReference>
<dbReference type="InterPro" id="IPR020556">
    <property type="entry name" value="Amidase_CS"/>
</dbReference>
<dbReference type="Pfam" id="PF01425">
    <property type="entry name" value="Amidase"/>
    <property type="match status" value="1"/>
</dbReference>
<proteinExistence type="inferred from homology"/>
<dbReference type="GO" id="GO:0003824">
    <property type="term" value="F:catalytic activity"/>
    <property type="evidence" value="ECO:0007669"/>
    <property type="project" value="InterPro"/>
</dbReference>
<comment type="similarity">
    <text evidence="1">Belongs to the amidase family.</text>
</comment>
<gene>
    <name evidence="3" type="ORF">CALVIDRAFT_562321</name>
</gene>
<dbReference type="STRING" id="1330018.A0A167P4M8"/>
<evidence type="ECO:0000256" key="1">
    <source>
        <dbReference type="ARBA" id="ARBA00009199"/>
    </source>
</evidence>
<dbReference type="Proteomes" id="UP000076738">
    <property type="component" value="Unassembled WGS sequence"/>
</dbReference>
<sequence length="529" mass="56513">MSVVSAVLPPGTPITVQDVHDAAAQLGITISKKDEADFHVLLAALHEGAEALDKLEDDVPEVDLERFPRLGGHFVPPEENENGAWAYKVTIQAHPPITGPLSGRTICIKDNITIASVPCQLGTSVFTNWVPSTDATVVQRVLSAGGTIIGKAVCENFSMSGSSFTAASGTVQNPYARGWTAGGSSSGCGYLVGSGEVDLGIGGDQGGSIRLPSAFCGLVGLKPTFGLVPYTGIVSLDASIDYTGPMTRTVLDNALMLQVLAGTDGLDDRQMGAPSPELVPDYPELVRHAQEYGVTGLRIAVLKESFELPCVEPRMTEKVRAAAARFSELGAVVEEVSVPMHLLAPTLWGGMRQGMAEQSVLANQTGRRGVYLTDLPALITPLTQEKWDRFSPISQNLLLNNVYLKEHHPGQYGKAQNIFRRLRRAYDAVLASYDILLTPTTPFVANTNPAPGDSILVKVGKSAGETLNTAPFNGTGHPAMNLPIGFLPAAEDESVRLPVGMQLVAKFWDEGTLYRAAAAWEKAWDWKEL</sequence>
<dbReference type="PANTHER" id="PTHR11895:SF170">
    <property type="entry name" value="AMIDASE"/>
    <property type="match status" value="1"/>
</dbReference>
<dbReference type="OrthoDB" id="1879366at2759"/>
<evidence type="ECO:0000259" key="2">
    <source>
        <dbReference type="Pfam" id="PF01425"/>
    </source>
</evidence>
<keyword evidence="4" id="KW-1185">Reference proteome</keyword>
<dbReference type="PANTHER" id="PTHR11895">
    <property type="entry name" value="TRANSAMIDASE"/>
    <property type="match status" value="1"/>
</dbReference>
<dbReference type="InterPro" id="IPR023631">
    <property type="entry name" value="Amidase_dom"/>
</dbReference>
<dbReference type="Gene3D" id="3.90.1300.10">
    <property type="entry name" value="Amidase signature (AS) domain"/>
    <property type="match status" value="1"/>
</dbReference>
<organism evidence="3 4">
    <name type="scientific">Calocera viscosa (strain TUFC12733)</name>
    <dbReference type="NCBI Taxonomy" id="1330018"/>
    <lineage>
        <taxon>Eukaryota</taxon>
        <taxon>Fungi</taxon>
        <taxon>Dikarya</taxon>
        <taxon>Basidiomycota</taxon>
        <taxon>Agaricomycotina</taxon>
        <taxon>Dacrymycetes</taxon>
        <taxon>Dacrymycetales</taxon>
        <taxon>Dacrymycetaceae</taxon>
        <taxon>Calocera</taxon>
    </lineage>
</organism>
<dbReference type="InterPro" id="IPR036928">
    <property type="entry name" value="AS_sf"/>
</dbReference>
<dbReference type="AlphaFoldDB" id="A0A167P4M8"/>
<dbReference type="PROSITE" id="PS00571">
    <property type="entry name" value="AMIDASES"/>
    <property type="match status" value="1"/>
</dbReference>
<accession>A0A167P4M8</accession>
<protein>
    <submittedName>
        <fullName evidence="3">Amidase signature enzyme</fullName>
    </submittedName>
</protein>
<dbReference type="InterPro" id="IPR000120">
    <property type="entry name" value="Amidase"/>
</dbReference>
<name>A0A167P4M8_CALVF</name>